<dbReference type="PANTHER" id="PTHR34219:SF1">
    <property type="entry name" value="PEPSY DOMAIN-CONTAINING PROTEIN"/>
    <property type="match status" value="1"/>
</dbReference>
<keyword evidence="4" id="KW-1185">Reference proteome</keyword>
<dbReference type="PANTHER" id="PTHR34219">
    <property type="entry name" value="IRON-REGULATED INNER MEMBRANE PROTEIN-RELATED"/>
    <property type="match status" value="1"/>
</dbReference>
<gene>
    <name evidence="3" type="ORF">SAMN05444392_101845</name>
</gene>
<keyword evidence="1" id="KW-1133">Transmembrane helix</keyword>
<name>A0A1M4U702_9BACL</name>
<feature type="transmembrane region" description="Helical" evidence="1">
    <location>
        <begin position="395"/>
        <end position="415"/>
    </location>
</feature>
<dbReference type="Proteomes" id="UP000184476">
    <property type="component" value="Unassembled WGS sequence"/>
</dbReference>
<feature type="transmembrane region" description="Helical" evidence="1">
    <location>
        <begin position="438"/>
        <end position="467"/>
    </location>
</feature>
<dbReference type="InterPro" id="IPR025711">
    <property type="entry name" value="PepSY"/>
</dbReference>
<dbReference type="Pfam" id="PF03929">
    <property type="entry name" value="PepSY_TM"/>
    <property type="match status" value="1"/>
</dbReference>
<dbReference type="InterPro" id="IPR005625">
    <property type="entry name" value="PepSY-ass_TM"/>
</dbReference>
<protein>
    <submittedName>
        <fullName evidence="3">Uncharacterized iron-regulated membrane protein</fullName>
    </submittedName>
</protein>
<dbReference type="AlphaFoldDB" id="A0A1M4U702"/>
<keyword evidence="1" id="KW-0472">Membrane</keyword>
<feature type="transmembrane region" description="Helical" evidence="1">
    <location>
        <begin position="182"/>
        <end position="202"/>
    </location>
</feature>
<reference evidence="3 4" key="1">
    <citation type="submission" date="2016-11" db="EMBL/GenBank/DDBJ databases">
        <authorList>
            <person name="Jaros S."/>
            <person name="Januszkiewicz K."/>
            <person name="Wedrychowicz H."/>
        </authorList>
    </citation>
    <scope>NUCLEOTIDE SEQUENCE [LARGE SCALE GENOMIC DNA]</scope>
    <source>
        <strain evidence="3 4">DSM 44666</strain>
    </source>
</reference>
<keyword evidence="1" id="KW-0812">Transmembrane</keyword>
<feature type="domain" description="PepSY" evidence="2">
    <location>
        <begin position="98"/>
        <end position="154"/>
    </location>
</feature>
<feature type="transmembrane region" description="Helical" evidence="1">
    <location>
        <begin position="51"/>
        <end position="75"/>
    </location>
</feature>
<evidence type="ECO:0000259" key="2">
    <source>
        <dbReference type="Pfam" id="PF03413"/>
    </source>
</evidence>
<dbReference type="EMBL" id="FQVL01000001">
    <property type="protein sequence ID" value="SHE52475.1"/>
    <property type="molecule type" value="Genomic_DNA"/>
</dbReference>
<organism evidence="3 4">
    <name type="scientific">Seinonella peptonophila</name>
    <dbReference type="NCBI Taxonomy" id="112248"/>
    <lineage>
        <taxon>Bacteria</taxon>
        <taxon>Bacillati</taxon>
        <taxon>Bacillota</taxon>
        <taxon>Bacilli</taxon>
        <taxon>Bacillales</taxon>
        <taxon>Thermoactinomycetaceae</taxon>
        <taxon>Seinonella</taxon>
    </lineage>
</organism>
<proteinExistence type="predicted"/>
<sequence length="479" mass="54722">MAQKGYFYCPLICIEYEIEMGSNVKREDLGHLLRREKEGGSTSFYQVVWRWHFYAGIIFTPFLIILAISGATYLFKPQIESIIYKDKYYVHEQGSSTLSPSEQVKKVKKSYPKSSVTSFTIYHDPKRTTEIGLIQGGKSVSVYINPYNGQIQGTLKEDDRFTEIFKKIHSELWIGGTPANRWVELTACWAAILLATGLYLWFPRKKAAIWGTLLPRLKRTGRTFWRDMHAVPAFWFSLLILSFIATGLPWSGVLGEEINQWAVKPKYANSFEEKPDSITYTKEIAKNIPWSNENLPVPVSSKGNYVPLGIDQIEEIAKQQKIKKPYTISFPENAEGVYTLSHSEHPTKLATIHVDQYSGAILSDVRFRDFGWLAQWIEVGIAFHEGRLFGLTNQILGLIVCIGIVGIVISSYIMWWKRRTTGKLGAPARSLDRNKTRIVFFLMLGFGLVMPLVGISILGVFLLDYFVISRWIPLTRWFG</sequence>
<dbReference type="Pfam" id="PF03413">
    <property type="entry name" value="PepSY"/>
    <property type="match status" value="2"/>
</dbReference>
<evidence type="ECO:0000313" key="4">
    <source>
        <dbReference type="Proteomes" id="UP000184476"/>
    </source>
</evidence>
<feature type="transmembrane region" description="Helical" evidence="1">
    <location>
        <begin position="233"/>
        <end position="254"/>
    </location>
</feature>
<evidence type="ECO:0000313" key="3">
    <source>
        <dbReference type="EMBL" id="SHE52475.1"/>
    </source>
</evidence>
<dbReference type="STRING" id="112248.SAMN05444392_101845"/>
<accession>A0A1M4U702</accession>
<evidence type="ECO:0000256" key="1">
    <source>
        <dbReference type="SAM" id="Phobius"/>
    </source>
</evidence>
<feature type="domain" description="PepSY" evidence="2">
    <location>
        <begin position="308"/>
        <end position="364"/>
    </location>
</feature>